<reference evidence="6" key="2">
    <citation type="submission" date="2025-08" db="UniProtKB">
        <authorList>
            <consortium name="RefSeq"/>
        </authorList>
    </citation>
    <scope>IDENTIFICATION</scope>
    <source>
        <tissue evidence="6">Leaf</tissue>
    </source>
</reference>
<keyword evidence="2" id="KW-0812">Transmembrane</keyword>
<evidence type="ECO:0000256" key="1">
    <source>
        <dbReference type="SAM" id="MobiDB-lite"/>
    </source>
</evidence>
<evidence type="ECO:0000256" key="3">
    <source>
        <dbReference type="SAM" id="SignalP"/>
    </source>
</evidence>
<feature type="compositionally biased region" description="Acidic residues" evidence="1">
    <location>
        <begin position="253"/>
        <end position="262"/>
    </location>
</feature>
<dbReference type="PaxDb" id="4097-A0A1S4DMJ6"/>
<evidence type="ECO:0000313" key="6">
    <source>
        <dbReference type="RefSeq" id="XP_016514652.1"/>
    </source>
</evidence>
<dbReference type="RefSeq" id="XP_016514652.1">
    <property type="nucleotide sequence ID" value="XM_016659166.1"/>
</dbReference>
<dbReference type="InterPro" id="IPR055780">
    <property type="entry name" value="DUF7356"/>
</dbReference>
<feature type="region of interest" description="Disordered" evidence="1">
    <location>
        <begin position="251"/>
        <end position="270"/>
    </location>
</feature>
<dbReference type="RefSeq" id="XP_016514652.1">
    <property type="nucleotide sequence ID" value="XM_016659166.2"/>
</dbReference>
<dbReference type="Pfam" id="PF24053">
    <property type="entry name" value="DUF7356"/>
    <property type="match status" value="1"/>
</dbReference>
<organism evidence="5 6">
    <name type="scientific">Nicotiana tabacum</name>
    <name type="common">Common tobacco</name>
    <dbReference type="NCBI Taxonomy" id="4097"/>
    <lineage>
        <taxon>Eukaryota</taxon>
        <taxon>Viridiplantae</taxon>
        <taxon>Streptophyta</taxon>
        <taxon>Embryophyta</taxon>
        <taxon>Tracheophyta</taxon>
        <taxon>Spermatophyta</taxon>
        <taxon>Magnoliopsida</taxon>
        <taxon>eudicotyledons</taxon>
        <taxon>Gunneridae</taxon>
        <taxon>Pentapetalae</taxon>
        <taxon>asterids</taxon>
        <taxon>lamiids</taxon>
        <taxon>Solanales</taxon>
        <taxon>Solanaceae</taxon>
        <taxon>Nicotianoideae</taxon>
        <taxon>Nicotianeae</taxon>
        <taxon>Nicotiana</taxon>
    </lineage>
</organism>
<feature type="domain" description="DUF7356" evidence="4">
    <location>
        <begin position="75"/>
        <end position="174"/>
    </location>
</feature>
<dbReference type="STRING" id="4097.A0A1S4DMJ6"/>
<keyword evidence="5" id="KW-1185">Reference proteome</keyword>
<dbReference type="OMA" id="CTINIGR"/>
<dbReference type="PANTHER" id="PTHR34200:SF9">
    <property type="match status" value="1"/>
</dbReference>
<evidence type="ECO:0000259" key="4">
    <source>
        <dbReference type="Pfam" id="PF24053"/>
    </source>
</evidence>
<reference evidence="5" key="1">
    <citation type="journal article" date="2014" name="Nat. Commun.">
        <title>The tobacco genome sequence and its comparison with those of tomato and potato.</title>
        <authorList>
            <person name="Sierro N."/>
            <person name="Battey J.N."/>
            <person name="Ouadi S."/>
            <person name="Bakaher N."/>
            <person name="Bovet L."/>
            <person name="Willig A."/>
            <person name="Goepfert S."/>
            <person name="Peitsch M.C."/>
            <person name="Ivanov N.V."/>
        </authorList>
    </citation>
    <scope>NUCLEOTIDE SEQUENCE [LARGE SCALE GENOMIC DNA]</scope>
</reference>
<feature type="signal peptide" evidence="3">
    <location>
        <begin position="1"/>
        <end position="23"/>
    </location>
</feature>
<protein>
    <submittedName>
        <fullName evidence="6">Uncharacterized protein LOC107831405</fullName>
    </submittedName>
</protein>
<keyword evidence="2" id="KW-1133">Transmembrane helix</keyword>
<accession>A0A1S4DMJ6</accession>
<dbReference type="AlphaFoldDB" id="A0A1S4DMJ6"/>
<dbReference type="Proteomes" id="UP000790787">
    <property type="component" value="Chromosome 11"/>
</dbReference>
<dbReference type="KEGG" id="nta:107831405"/>
<dbReference type="GeneID" id="107831405"/>
<name>A0A1S4DMJ6_TOBAC</name>
<proteinExistence type="predicted"/>
<keyword evidence="3" id="KW-0732">Signal</keyword>
<evidence type="ECO:0000313" key="5">
    <source>
        <dbReference type="Proteomes" id="UP000790787"/>
    </source>
</evidence>
<dbReference type="PANTHER" id="PTHR34200">
    <property type="entry name" value="DENTIN SIALOPHOSPHOPROTEIN-LIKE ISOFORM X1"/>
    <property type="match status" value="1"/>
</dbReference>
<sequence length="286" mass="31359">MVFWRLVVSLIMLISISLEQSNARSVHSFEHLAQPPDSRSKLNNQVAPSPSFVAAVNANSGTNQAPVGQPTAAFVSRNCDGASNKCTDDHISMTACFFPAKKGHEESFLLVHNNGENPLMLKVNVSPANKTYENIQIPRHDVKQINISSTIGANSSTIMLDAGTGNCTIEIGRSVWQGYFNLPYSYTTYVTPMNGAYLLGVTALLIGGIFICCKLRKQDRHLDGVAYQELEMGKPELQSSIKLETNAEGWNESWDDDWDEEEAVKSPGGKTISRKLANGFDDLDKS</sequence>
<feature type="chain" id="PRO_5010277552" evidence="3">
    <location>
        <begin position="24"/>
        <end position="286"/>
    </location>
</feature>
<keyword evidence="2" id="KW-0472">Membrane</keyword>
<evidence type="ECO:0000256" key="2">
    <source>
        <dbReference type="SAM" id="Phobius"/>
    </source>
</evidence>
<feature type="transmembrane region" description="Helical" evidence="2">
    <location>
        <begin position="195"/>
        <end position="213"/>
    </location>
</feature>
<dbReference type="OrthoDB" id="785602at2759"/>
<gene>
    <name evidence="6" type="primary">LOC107831405</name>
</gene>